<name>A0A820NMV6_9BILA</name>
<dbReference type="Proteomes" id="UP000663836">
    <property type="component" value="Unassembled WGS sequence"/>
</dbReference>
<sequence>NFYSLLLNANITYGKIENTIAPRIFERTSLWLRNDIIDKILKNEPNLLKLFLQRIESKLNEFKNISNDENDEHDDDYVNHQLCCEIEKSLQNFEYNHEILRCLWKTLITVANENTNDVLKKLYIELHNFITLSLIKFPLVEI</sequence>
<gene>
    <name evidence="1" type="ORF">JBS370_LOCUS43256</name>
</gene>
<evidence type="ECO:0000313" key="1">
    <source>
        <dbReference type="EMBL" id="CAF4394347.1"/>
    </source>
</evidence>
<reference evidence="1" key="1">
    <citation type="submission" date="2021-02" db="EMBL/GenBank/DDBJ databases">
        <authorList>
            <person name="Nowell W R."/>
        </authorList>
    </citation>
    <scope>NUCLEOTIDE SEQUENCE</scope>
</reference>
<proteinExistence type="predicted"/>
<dbReference type="EMBL" id="CAJOBD010064824">
    <property type="protein sequence ID" value="CAF4394347.1"/>
    <property type="molecule type" value="Genomic_DNA"/>
</dbReference>
<feature type="non-terminal residue" evidence="1">
    <location>
        <position position="1"/>
    </location>
</feature>
<dbReference type="AlphaFoldDB" id="A0A820NMV6"/>
<evidence type="ECO:0000313" key="2">
    <source>
        <dbReference type="Proteomes" id="UP000663836"/>
    </source>
</evidence>
<accession>A0A820NMV6</accession>
<organism evidence="1 2">
    <name type="scientific">Rotaria sordida</name>
    <dbReference type="NCBI Taxonomy" id="392033"/>
    <lineage>
        <taxon>Eukaryota</taxon>
        <taxon>Metazoa</taxon>
        <taxon>Spiralia</taxon>
        <taxon>Gnathifera</taxon>
        <taxon>Rotifera</taxon>
        <taxon>Eurotatoria</taxon>
        <taxon>Bdelloidea</taxon>
        <taxon>Philodinida</taxon>
        <taxon>Philodinidae</taxon>
        <taxon>Rotaria</taxon>
    </lineage>
</organism>
<protein>
    <submittedName>
        <fullName evidence="1">Uncharacterized protein</fullName>
    </submittedName>
</protein>
<comment type="caution">
    <text evidence="1">The sequence shown here is derived from an EMBL/GenBank/DDBJ whole genome shotgun (WGS) entry which is preliminary data.</text>
</comment>
<feature type="non-terminal residue" evidence="1">
    <location>
        <position position="142"/>
    </location>
</feature>